<accession>A0A1G2I1E3</accession>
<keyword evidence="1" id="KW-1133">Transmembrane helix</keyword>
<evidence type="ECO:0008006" key="4">
    <source>
        <dbReference type="Google" id="ProtNLM"/>
    </source>
</evidence>
<dbReference type="Proteomes" id="UP000176421">
    <property type="component" value="Unassembled WGS sequence"/>
</dbReference>
<dbReference type="EMBL" id="MHOS01000019">
    <property type="protein sequence ID" value="OGZ68622.1"/>
    <property type="molecule type" value="Genomic_DNA"/>
</dbReference>
<gene>
    <name evidence="2" type="ORF">A3D35_01200</name>
</gene>
<proteinExistence type="predicted"/>
<evidence type="ECO:0000256" key="1">
    <source>
        <dbReference type="SAM" id="Phobius"/>
    </source>
</evidence>
<protein>
    <recommendedName>
        <fullName evidence="4">Prepilin-type N-terminal cleavage/methylation domain-containing protein</fullName>
    </recommendedName>
</protein>
<reference evidence="2 3" key="1">
    <citation type="journal article" date="2016" name="Nat. Commun.">
        <title>Thousands of microbial genomes shed light on interconnected biogeochemical processes in an aquifer system.</title>
        <authorList>
            <person name="Anantharaman K."/>
            <person name="Brown C.T."/>
            <person name="Hug L.A."/>
            <person name="Sharon I."/>
            <person name="Castelle C.J."/>
            <person name="Probst A.J."/>
            <person name="Thomas B.C."/>
            <person name="Singh A."/>
            <person name="Wilkins M.J."/>
            <person name="Karaoz U."/>
            <person name="Brodie E.L."/>
            <person name="Williams K.H."/>
            <person name="Hubbard S.S."/>
            <person name="Banfield J.F."/>
        </authorList>
    </citation>
    <scope>NUCLEOTIDE SEQUENCE [LARGE SCALE GENOMIC DNA]</scope>
</reference>
<dbReference type="Pfam" id="PF07963">
    <property type="entry name" value="N_methyl"/>
    <property type="match status" value="1"/>
</dbReference>
<evidence type="ECO:0000313" key="2">
    <source>
        <dbReference type="EMBL" id="OGZ68622.1"/>
    </source>
</evidence>
<comment type="caution">
    <text evidence="2">The sequence shown here is derived from an EMBL/GenBank/DDBJ whole genome shotgun (WGS) entry which is preliminary data.</text>
</comment>
<keyword evidence="1" id="KW-0812">Transmembrane</keyword>
<sequence>MIQQKGFTLIETLIYIFLFAIIIGGGMIATYNIIESTNASYNHVVLQEEANFIFSKVSWALTGADSVDPIIDPKTLKIKKTIPGNPTPTNFTFTLPDNENHLTIKRNSGPSINSNSDSVLVSNVSFERISGVGKPDAVKMNFTLTTLQNGRPATQDFSFIKYLRIKQY</sequence>
<dbReference type="InterPro" id="IPR012902">
    <property type="entry name" value="N_methyl_site"/>
</dbReference>
<dbReference type="AlphaFoldDB" id="A0A1G2I1E3"/>
<dbReference type="STRING" id="1802206.A3D35_01200"/>
<evidence type="ECO:0000313" key="3">
    <source>
        <dbReference type="Proteomes" id="UP000176421"/>
    </source>
</evidence>
<keyword evidence="1" id="KW-0472">Membrane</keyword>
<feature type="transmembrane region" description="Helical" evidence="1">
    <location>
        <begin position="12"/>
        <end position="34"/>
    </location>
</feature>
<name>A0A1G2I1E3_9BACT</name>
<organism evidence="2 3">
    <name type="scientific">Candidatus Staskawiczbacteria bacterium RIFCSPHIGHO2_02_FULL_34_9</name>
    <dbReference type="NCBI Taxonomy" id="1802206"/>
    <lineage>
        <taxon>Bacteria</taxon>
        <taxon>Candidatus Staskawicziibacteriota</taxon>
    </lineage>
</organism>